<dbReference type="RefSeq" id="WP_137406596.1">
    <property type="nucleotide sequence ID" value="NZ_AP025467.1"/>
</dbReference>
<dbReference type="AlphaFoldDB" id="A0A7V7NX31"/>
<dbReference type="GeneID" id="77344661"/>
<sequence>MDTQCQVDSDVDHLDDRFAVNIESLILTYELIIEEGNFNEELIRAEQARVSLICYTLGYQYVGLKQLNYLLDLPNLFTLAAKEPNIQHSMDNLGGSYREPTKNKYLVACEQELQVLNIEFMAMARFTAAAWMHLAFCTHFNDGISLGWVTLDTLFASEGLGETHPDSWTLDNFQ</sequence>
<name>A0A7V7NX31_9VIBR</name>
<protein>
    <submittedName>
        <fullName evidence="1">Uncharacterized protein</fullName>
    </submittedName>
</protein>
<comment type="caution">
    <text evidence="1">The sequence shown here is derived from an EMBL/GenBank/DDBJ whole genome shotgun (WGS) entry which is preliminary data.</text>
</comment>
<dbReference type="EMBL" id="VZPX01000004">
    <property type="protein sequence ID" value="KAB0482427.1"/>
    <property type="molecule type" value="Genomic_DNA"/>
</dbReference>
<proteinExistence type="predicted"/>
<reference evidence="1 2" key="1">
    <citation type="submission" date="2019-09" db="EMBL/GenBank/DDBJ databases">
        <title>Draft genome sequences of 48 bacterial type strains from the CCUG.</title>
        <authorList>
            <person name="Tunovic T."/>
            <person name="Pineiro-Iglesias B."/>
            <person name="Unosson C."/>
            <person name="Inganas E."/>
            <person name="Ohlen M."/>
            <person name="Cardew S."/>
            <person name="Jensie-Markopoulos S."/>
            <person name="Salva-Serra F."/>
            <person name="Jaen-Luchoro D."/>
            <person name="Karlsson R."/>
            <person name="Svensson-Stadler L."/>
            <person name="Chun J."/>
            <person name="Moore E."/>
        </authorList>
    </citation>
    <scope>NUCLEOTIDE SEQUENCE [LARGE SCALE GENOMIC DNA]</scope>
    <source>
        <strain evidence="1 2">CCUG 48643</strain>
    </source>
</reference>
<evidence type="ECO:0000313" key="1">
    <source>
        <dbReference type="EMBL" id="KAB0482427.1"/>
    </source>
</evidence>
<gene>
    <name evidence="1" type="ORF">F7Q91_03190</name>
</gene>
<accession>A0A7V7NX31</accession>
<dbReference type="Proteomes" id="UP000423756">
    <property type="component" value="Unassembled WGS sequence"/>
</dbReference>
<organism evidence="1 2">
    <name type="scientific">Vibrio chagasii</name>
    <dbReference type="NCBI Taxonomy" id="170679"/>
    <lineage>
        <taxon>Bacteria</taxon>
        <taxon>Pseudomonadati</taxon>
        <taxon>Pseudomonadota</taxon>
        <taxon>Gammaproteobacteria</taxon>
        <taxon>Vibrionales</taxon>
        <taxon>Vibrionaceae</taxon>
        <taxon>Vibrio</taxon>
    </lineage>
</organism>
<evidence type="ECO:0000313" key="2">
    <source>
        <dbReference type="Proteomes" id="UP000423756"/>
    </source>
</evidence>